<organism evidence="3 4">
    <name type="scientific">Conyzicola lurida</name>
    <dbReference type="NCBI Taxonomy" id="1172621"/>
    <lineage>
        <taxon>Bacteria</taxon>
        <taxon>Bacillati</taxon>
        <taxon>Actinomycetota</taxon>
        <taxon>Actinomycetes</taxon>
        <taxon>Micrococcales</taxon>
        <taxon>Microbacteriaceae</taxon>
        <taxon>Conyzicola</taxon>
    </lineage>
</organism>
<feature type="compositionally biased region" description="Low complexity" evidence="1">
    <location>
        <begin position="28"/>
        <end position="46"/>
    </location>
</feature>
<comment type="caution">
    <text evidence="3">The sequence shown here is derived from an EMBL/GenBank/DDBJ whole genome shotgun (WGS) entry which is preliminary data.</text>
</comment>
<feature type="signal peptide" evidence="2">
    <location>
        <begin position="1"/>
        <end position="29"/>
    </location>
</feature>
<keyword evidence="3" id="KW-0449">Lipoprotein</keyword>
<dbReference type="EMBL" id="JACHMJ010000001">
    <property type="protein sequence ID" value="MBB5841921.1"/>
    <property type="molecule type" value="Genomic_DNA"/>
</dbReference>
<protein>
    <submittedName>
        <fullName evidence="3">PBP1b-binding outer membrane lipoprotein LpoB</fullName>
    </submittedName>
</protein>
<keyword evidence="2" id="KW-0732">Signal</keyword>
<accession>A0A841AJN4</accession>
<keyword evidence="4" id="KW-1185">Reference proteome</keyword>
<dbReference type="AlphaFoldDB" id="A0A841AJN4"/>
<evidence type="ECO:0000313" key="3">
    <source>
        <dbReference type="EMBL" id="MBB5841921.1"/>
    </source>
</evidence>
<evidence type="ECO:0000256" key="2">
    <source>
        <dbReference type="SAM" id="SignalP"/>
    </source>
</evidence>
<dbReference type="Proteomes" id="UP000536685">
    <property type="component" value="Unassembled WGS sequence"/>
</dbReference>
<dbReference type="RefSeq" id="WP_184232898.1">
    <property type="nucleotide sequence ID" value="NZ_JACHMJ010000001.1"/>
</dbReference>
<gene>
    <name evidence="3" type="ORF">HD599_000244</name>
</gene>
<sequence>MATSRRTTASTLAGIALAALLLTGCSAGGSDEASGDSSSSAPDETSVAAEPQTAEESCEILKAGVEDTLTELQSGLSTIQTDPDAAAAAVTSLAAAFGDTAEDVTNEDVRAVADDATTALTDFSAVIADYANDPTNADQTVVMDSATAVQDAMEQLQTTCP</sequence>
<feature type="region of interest" description="Disordered" evidence="1">
    <location>
        <begin position="28"/>
        <end position="56"/>
    </location>
</feature>
<evidence type="ECO:0000313" key="4">
    <source>
        <dbReference type="Proteomes" id="UP000536685"/>
    </source>
</evidence>
<reference evidence="3 4" key="1">
    <citation type="submission" date="2020-08" db="EMBL/GenBank/DDBJ databases">
        <title>Sequencing the genomes of 1000 actinobacteria strains.</title>
        <authorList>
            <person name="Klenk H.-P."/>
        </authorList>
    </citation>
    <scope>NUCLEOTIDE SEQUENCE [LARGE SCALE GENOMIC DNA]</scope>
    <source>
        <strain evidence="3 4">DSM 105784</strain>
    </source>
</reference>
<name>A0A841AJN4_9MICO</name>
<feature type="chain" id="PRO_5038689443" evidence="2">
    <location>
        <begin position="30"/>
        <end position="161"/>
    </location>
</feature>
<proteinExistence type="predicted"/>
<evidence type="ECO:0000256" key="1">
    <source>
        <dbReference type="SAM" id="MobiDB-lite"/>
    </source>
</evidence>
<dbReference type="PROSITE" id="PS51257">
    <property type="entry name" value="PROKAR_LIPOPROTEIN"/>
    <property type="match status" value="1"/>
</dbReference>